<evidence type="ECO:0000313" key="3">
    <source>
        <dbReference type="Proteomes" id="UP000278351"/>
    </source>
</evidence>
<feature type="compositionally biased region" description="Basic and acidic residues" evidence="1">
    <location>
        <begin position="210"/>
        <end position="226"/>
    </location>
</feature>
<feature type="compositionally biased region" description="Polar residues" evidence="1">
    <location>
        <begin position="239"/>
        <end position="251"/>
    </location>
</feature>
<gene>
    <name evidence="2" type="ORF">EGT74_03630</name>
</gene>
<dbReference type="AlphaFoldDB" id="A0A3N4Q572"/>
<organism evidence="2 3">
    <name type="scientific">Chitinophaga lutea</name>
    <dbReference type="NCBI Taxonomy" id="2488634"/>
    <lineage>
        <taxon>Bacteria</taxon>
        <taxon>Pseudomonadati</taxon>
        <taxon>Bacteroidota</taxon>
        <taxon>Chitinophagia</taxon>
        <taxon>Chitinophagales</taxon>
        <taxon>Chitinophagaceae</taxon>
        <taxon>Chitinophaga</taxon>
    </lineage>
</organism>
<comment type="caution">
    <text evidence="2">The sequence shown here is derived from an EMBL/GenBank/DDBJ whole genome shotgun (WGS) entry which is preliminary data.</text>
</comment>
<dbReference type="Proteomes" id="UP000278351">
    <property type="component" value="Unassembled WGS sequence"/>
</dbReference>
<proteinExistence type="predicted"/>
<feature type="compositionally biased region" description="Basic and acidic residues" evidence="1">
    <location>
        <begin position="172"/>
        <end position="200"/>
    </location>
</feature>
<accession>A0A3N4Q572</accession>
<evidence type="ECO:0000256" key="1">
    <source>
        <dbReference type="SAM" id="MobiDB-lite"/>
    </source>
</evidence>
<reference evidence="2 3" key="1">
    <citation type="submission" date="2018-11" db="EMBL/GenBank/DDBJ databases">
        <title>Chitinophaga lutea sp.nov., isolate from arsenic contaminated soil.</title>
        <authorList>
            <person name="Zong Y."/>
        </authorList>
    </citation>
    <scope>NUCLEOTIDE SEQUENCE [LARGE SCALE GENOMIC DNA]</scope>
    <source>
        <strain evidence="2 3">ZY74</strain>
    </source>
</reference>
<protein>
    <submittedName>
        <fullName evidence="2">Uncharacterized protein</fullName>
    </submittedName>
</protein>
<evidence type="ECO:0000313" key="2">
    <source>
        <dbReference type="EMBL" id="RPE12651.1"/>
    </source>
</evidence>
<feature type="region of interest" description="Disordered" evidence="1">
    <location>
        <begin position="116"/>
        <end position="307"/>
    </location>
</feature>
<keyword evidence="3" id="KW-1185">Reference proteome</keyword>
<sequence>MIILPLLLLTAGLRAQHNTLVKKIKVPATSLSMEEISHLVYRQAGYQFSFNAATLGAALPVPFTKKEYALGELLELIRQHTGAGYTVYKEHIIFRKAAVVKGDKTVEGVRPGVSLKDKTAAKGGQPAPEKEKIAAKREESAISDKKAQLKDKTVADKNARPAPIRGVQTRSPLKDKTAANKDEQPVVNKGEEQLKDKTAANKDGAPIAGKDARQPKDKTAVNKDARLASGKGAQPGASLKNNTVANKNAQPASAAKDKGAGNTTIPSSSLKDRTVANKGVQPAPDKNTPATPTTEDKAGNPSGSGKAGLSLQSIPVIGRSEPFLQPGLIVDGIARFIAPGNTPEAYNDDSRWLLQTGVQADDAVYFQPTVMAGLQYVYLVAGWGTNFHSSGFRYGLGGMLPLRSGWRINAQATTGKLTSPGVAIDSIRTFEARSSLHRLSLQLEQRLGRRWKVSAGPVFNYLATTYYVNGKAASFSEHGTAAQGLNDKTLYTVKPLYTISNSYERTAASNVKTWVGLQVSIFYRINF</sequence>
<name>A0A3N4Q572_9BACT</name>
<dbReference type="EMBL" id="RPDH01000001">
    <property type="protein sequence ID" value="RPE12651.1"/>
    <property type="molecule type" value="Genomic_DNA"/>
</dbReference>
<feature type="compositionally biased region" description="Basic and acidic residues" evidence="1">
    <location>
        <begin position="128"/>
        <end position="159"/>
    </location>
</feature>